<comment type="caution">
    <text evidence="3">The sequence shown here is derived from an EMBL/GenBank/DDBJ whole genome shotgun (WGS) entry which is preliminary data.</text>
</comment>
<feature type="coiled-coil region" evidence="1">
    <location>
        <begin position="364"/>
        <end position="451"/>
    </location>
</feature>
<evidence type="ECO:0000256" key="2">
    <source>
        <dbReference type="SAM" id="SignalP"/>
    </source>
</evidence>
<protein>
    <recommendedName>
        <fullName evidence="5">Transporter</fullName>
    </recommendedName>
</protein>
<evidence type="ECO:0008006" key="5">
    <source>
        <dbReference type="Google" id="ProtNLM"/>
    </source>
</evidence>
<dbReference type="AlphaFoldDB" id="A0A0A3JSN8"/>
<keyword evidence="1" id="KW-0175">Coiled coil</keyword>
<name>A0A0A3JSN8_9BACL</name>
<feature type="coiled-coil region" evidence="1">
    <location>
        <begin position="75"/>
        <end position="116"/>
    </location>
</feature>
<dbReference type="EMBL" id="JPVQ01000027">
    <property type="protein sequence ID" value="KGR90027.1"/>
    <property type="molecule type" value="Genomic_DNA"/>
</dbReference>
<feature type="coiled-coil region" evidence="1">
    <location>
        <begin position="257"/>
        <end position="322"/>
    </location>
</feature>
<dbReference type="Gene3D" id="1.20.1600.10">
    <property type="entry name" value="Outer membrane efflux proteins (OEP)"/>
    <property type="match status" value="2"/>
</dbReference>
<accession>A0A0A3JSN8</accession>
<keyword evidence="2" id="KW-0732">Signal</keyword>
<gene>
    <name evidence="3" type="ORF">CD30_13700</name>
</gene>
<organism evidence="3 4">
    <name type="scientific">Ureibacillus massiliensis 4400831 = CIP 108448 = CCUG 49529</name>
    <dbReference type="NCBI Taxonomy" id="1211035"/>
    <lineage>
        <taxon>Bacteria</taxon>
        <taxon>Bacillati</taxon>
        <taxon>Bacillota</taxon>
        <taxon>Bacilli</taxon>
        <taxon>Bacillales</taxon>
        <taxon>Caryophanaceae</taxon>
        <taxon>Ureibacillus</taxon>
    </lineage>
</organism>
<evidence type="ECO:0000313" key="3">
    <source>
        <dbReference type="EMBL" id="KGR90027.1"/>
    </source>
</evidence>
<dbReference type="Proteomes" id="UP000030595">
    <property type="component" value="Unassembled WGS sequence"/>
</dbReference>
<evidence type="ECO:0000256" key="1">
    <source>
        <dbReference type="SAM" id="Coils"/>
    </source>
</evidence>
<feature type="chain" id="PRO_5039075345" description="Transporter" evidence="2">
    <location>
        <begin position="25"/>
        <end position="501"/>
    </location>
</feature>
<dbReference type="RefSeq" id="WP_036177815.1">
    <property type="nucleotide sequence ID" value="NZ_AVCZ01000027.1"/>
</dbReference>
<dbReference type="SUPFAM" id="SSF56954">
    <property type="entry name" value="Outer membrane efflux proteins (OEP)"/>
    <property type="match status" value="1"/>
</dbReference>
<reference evidence="3 4" key="1">
    <citation type="submission" date="2014-02" db="EMBL/GenBank/DDBJ databases">
        <title>Draft genome sequence of Lysinibacillus massiliensis CCUG 49529.</title>
        <authorList>
            <person name="Zhang F."/>
            <person name="Wang G."/>
            <person name="Zhang L."/>
        </authorList>
    </citation>
    <scope>NUCLEOTIDE SEQUENCE [LARGE SCALE GENOMIC DNA]</scope>
    <source>
        <strain evidence="3 4">CCUG 49529</strain>
    </source>
</reference>
<proteinExistence type="predicted"/>
<dbReference type="GO" id="GO:0015562">
    <property type="term" value="F:efflux transmembrane transporter activity"/>
    <property type="evidence" value="ECO:0007669"/>
    <property type="project" value="InterPro"/>
</dbReference>
<dbReference type="eggNOG" id="ENOG5032XR9">
    <property type="taxonomic scope" value="Bacteria"/>
</dbReference>
<keyword evidence="4" id="KW-1185">Reference proteome</keyword>
<feature type="signal peptide" evidence="2">
    <location>
        <begin position="1"/>
        <end position="24"/>
    </location>
</feature>
<evidence type="ECO:0000313" key="4">
    <source>
        <dbReference type="Proteomes" id="UP000030595"/>
    </source>
</evidence>
<sequence length="501" mass="56318">MKKGITMGLAALLVTGSISPAVLAAEASKSPVETFAATNKKDKDEENERFFEKVQVESLTLEDAVRYGLNSSYSLKELEFALEQLNVTEDKLDDQYDVAESSLESAIKQRDELKKKLETTPDSVTLETATKDLNTQISNLLESLQDAGVPVEDIEAAAEEATPQDESSGLNSQIDNLQGFLDALQTYIKENTEYKNDQLLKEQLALVETNIATLRSTVTSLENTLDDLDSQYETIFNNRVVARESMEVSITSSYLGLVMLQDQINHLKNMLNTQQTQIDAMKTRYELGLISARDYEKETRSISDLETQITDLEKQLKNDKATFALTIGITYDDDYSIEVPELGDISLVEQTKSTEELIKNSFNMVAAKNAVLRAEDKLDEVDDLPNRVKEDEELAEIELDIAKLSKEKLEVDLEKVIKNLYQQVQQQYSALKTAEKELAEAKVDHQDLQVYFDLGLLSKQEFDAANTPVTQAEFNYQNAKYQYYLVTKQIELVEAGVIPAN</sequence>